<dbReference type="InterPro" id="IPR015003">
    <property type="entry name" value="DUF1853"/>
</dbReference>
<reference evidence="2 3" key="1">
    <citation type="submission" date="2019-03" db="EMBL/GenBank/DDBJ databases">
        <title>Seongchinamella monodicae gen. nov., sp. nov., a novel member of the Gammaproteobacteria isolated from a tidal mudflat of beach.</title>
        <authorList>
            <person name="Yang H.G."/>
            <person name="Kang J.W."/>
            <person name="Lee S.D."/>
        </authorList>
    </citation>
    <scope>NUCLEOTIDE SEQUENCE [LARGE SCALE GENOMIC DNA]</scope>
    <source>
        <strain evidence="2 3">GH4-78</strain>
    </source>
</reference>
<dbReference type="RefSeq" id="WP_133214671.1">
    <property type="nucleotide sequence ID" value="NZ_SMSE01000004.1"/>
</dbReference>
<accession>A0A4R5LNT7</accession>
<dbReference type="AlphaFoldDB" id="A0A4R5LNT7"/>
<evidence type="ECO:0000256" key="1">
    <source>
        <dbReference type="SAM" id="MobiDB-lite"/>
    </source>
</evidence>
<dbReference type="EMBL" id="SMSE01000004">
    <property type="protein sequence ID" value="TDG11940.1"/>
    <property type="molecule type" value="Genomic_DNA"/>
</dbReference>
<dbReference type="OrthoDB" id="378654at2"/>
<name>A0A4R5LNT7_9GAMM</name>
<gene>
    <name evidence="2" type="ORF">E2F43_16385</name>
</gene>
<feature type="compositionally biased region" description="Polar residues" evidence="1">
    <location>
        <begin position="263"/>
        <end position="272"/>
    </location>
</feature>
<organism evidence="2 3">
    <name type="scientific">Seongchinamella unica</name>
    <dbReference type="NCBI Taxonomy" id="2547392"/>
    <lineage>
        <taxon>Bacteria</taxon>
        <taxon>Pseudomonadati</taxon>
        <taxon>Pseudomonadota</taxon>
        <taxon>Gammaproteobacteria</taxon>
        <taxon>Cellvibrionales</taxon>
        <taxon>Halieaceae</taxon>
        <taxon>Seongchinamella</taxon>
    </lineage>
</organism>
<evidence type="ECO:0000313" key="3">
    <source>
        <dbReference type="Proteomes" id="UP000295554"/>
    </source>
</evidence>
<sequence length="299" mass="33911">MNAFAENTLLELQTPEVRDLAWACFSPPLFHASKLARQASVSNCHFSLTAARRQWLRQLDRQPQALLQFIAAGRSTRLGIYFESLWQFFLSNEPQVELLASNLPVRAGGKTLGEFDLVYFCHRRQRPVHLELALKFYLCAPGMDGSEWQHWLGPNVKDRLDRKLTRMLEHQARLSEQAQAREVLAALGVESPLREVEVKGRLYRQYAVTTVAPPAYNTQLALQQWAHASTATAILGDLSHRRLARRQWLAPLAGNDSPAGREQTGTAANSPGQFALVDDWGRERQRLFVVADEWPQTDE</sequence>
<proteinExistence type="predicted"/>
<dbReference type="Pfam" id="PF08907">
    <property type="entry name" value="DUF1853"/>
    <property type="match status" value="1"/>
</dbReference>
<protein>
    <submittedName>
        <fullName evidence="2">DUF1853 family protein</fullName>
    </submittedName>
</protein>
<feature type="region of interest" description="Disordered" evidence="1">
    <location>
        <begin position="252"/>
        <end position="273"/>
    </location>
</feature>
<evidence type="ECO:0000313" key="2">
    <source>
        <dbReference type="EMBL" id="TDG11940.1"/>
    </source>
</evidence>
<keyword evidence="3" id="KW-1185">Reference proteome</keyword>
<comment type="caution">
    <text evidence="2">The sequence shown here is derived from an EMBL/GenBank/DDBJ whole genome shotgun (WGS) entry which is preliminary data.</text>
</comment>
<dbReference type="Proteomes" id="UP000295554">
    <property type="component" value="Unassembled WGS sequence"/>
</dbReference>